<feature type="compositionally biased region" description="Low complexity" evidence="1">
    <location>
        <begin position="71"/>
        <end position="81"/>
    </location>
</feature>
<evidence type="ECO:0000256" key="1">
    <source>
        <dbReference type="SAM" id="MobiDB-lite"/>
    </source>
</evidence>
<feature type="region of interest" description="Disordered" evidence="1">
    <location>
        <begin position="1"/>
        <end position="240"/>
    </location>
</feature>
<feature type="compositionally biased region" description="Polar residues" evidence="1">
    <location>
        <begin position="207"/>
        <end position="219"/>
    </location>
</feature>
<feature type="region of interest" description="Disordered" evidence="1">
    <location>
        <begin position="272"/>
        <end position="312"/>
    </location>
</feature>
<feature type="compositionally biased region" description="Low complexity" evidence="1">
    <location>
        <begin position="921"/>
        <end position="983"/>
    </location>
</feature>
<feature type="compositionally biased region" description="Gly residues" evidence="1">
    <location>
        <begin position="905"/>
        <end position="920"/>
    </location>
</feature>
<accession>A0A1E3HYP0</accession>
<reference evidence="2 3" key="1">
    <citation type="submission" date="2016-06" db="EMBL/GenBank/DDBJ databases">
        <title>Evolution of pathogenesis and genome organization in the Tremellales.</title>
        <authorList>
            <person name="Cuomo C."/>
            <person name="Litvintseva A."/>
            <person name="Heitman J."/>
            <person name="Chen Y."/>
            <person name="Sun S."/>
            <person name="Springer D."/>
            <person name="Dromer F."/>
            <person name="Young S."/>
            <person name="Zeng Q."/>
            <person name="Chapman S."/>
            <person name="Gujja S."/>
            <person name="Saif S."/>
            <person name="Birren B."/>
        </authorList>
    </citation>
    <scope>NUCLEOTIDE SEQUENCE [LARGE SCALE GENOMIC DNA]</scope>
    <source>
        <strain evidence="2 3">CBS 6039</strain>
    </source>
</reference>
<feature type="compositionally biased region" description="Low complexity" evidence="1">
    <location>
        <begin position="814"/>
        <end position="844"/>
    </location>
</feature>
<protein>
    <submittedName>
        <fullName evidence="2">Uncharacterized protein</fullName>
    </submittedName>
</protein>
<feature type="compositionally biased region" description="Low complexity" evidence="1">
    <location>
        <begin position="471"/>
        <end position="498"/>
    </location>
</feature>
<gene>
    <name evidence="2" type="ORF">L202_01889</name>
</gene>
<feature type="compositionally biased region" description="Gly residues" evidence="1">
    <location>
        <begin position="767"/>
        <end position="787"/>
    </location>
</feature>
<evidence type="ECO:0000313" key="3">
    <source>
        <dbReference type="Proteomes" id="UP000094065"/>
    </source>
</evidence>
<feature type="compositionally biased region" description="Basic and acidic residues" evidence="1">
    <location>
        <begin position="673"/>
        <end position="684"/>
    </location>
</feature>
<feature type="region of interest" description="Disordered" evidence="1">
    <location>
        <begin position="599"/>
        <end position="1002"/>
    </location>
</feature>
<proteinExistence type="predicted"/>
<feature type="compositionally biased region" description="Polar residues" evidence="1">
    <location>
        <begin position="286"/>
        <end position="312"/>
    </location>
</feature>
<feature type="compositionally biased region" description="Basic residues" evidence="1">
    <location>
        <begin position="991"/>
        <end position="1002"/>
    </location>
</feature>
<feature type="compositionally biased region" description="Polar residues" evidence="1">
    <location>
        <begin position="87"/>
        <end position="97"/>
    </location>
</feature>
<organism evidence="2 3">
    <name type="scientific">Cryptococcus amylolentus CBS 6039</name>
    <dbReference type="NCBI Taxonomy" id="1295533"/>
    <lineage>
        <taxon>Eukaryota</taxon>
        <taxon>Fungi</taxon>
        <taxon>Dikarya</taxon>
        <taxon>Basidiomycota</taxon>
        <taxon>Agaricomycotina</taxon>
        <taxon>Tremellomycetes</taxon>
        <taxon>Tremellales</taxon>
        <taxon>Cryptococcaceae</taxon>
        <taxon>Cryptococcus</taxon>
    </lineage>
</organism>
<sequence length="1002" mass="98657">MSARLPHAFAELATPTGATASTSGYVNADPPQSGGLASSPHVPKPGTSIDPATGKPHTAGLTRTELDAKKAAAIQAAAPSAPAEPPVSNSDGLTTSAGLGGEWGPGLASAPGVPKPGQSLNPETGKPHTAGITRAELEARKAAQAAELSPSEAEHIKSKGADLLDPAPQTEQIRRGSLTAPPTERRPSDVSGREQAARQLLAAQINEAETASPGTSTPGQEMPGAWGDNKPIPLPGTSANAPTTLYEDVAEGLGKVGQAAFSVIPSPIKEAFHQEATGAPRKASDVSLTSSRGLEASPTNTTGRRASATSIIDQARVQATKLSGNLQGTLESTQRRASANFGPDGTIRKQVLNFVDEAFQSTKELSNAEFGFVASGPGGPGGRISLVPRYSQSAEGQSADKAAPSRPTSEYLGSVPGEKSDGTGALPGSITETGVAILPEEKNLKNESSTNQNVRPGEASPSNSFYAPVVTSSTAGPSDTSTSGPSTSSTPAPKPSGSHTVVNAPTESTSRDAPSIPTSFASNPTDPASHAVPAPTEGAATASKKGETVAPATSASGPSGAGSLGSSEPLESSRAEGHSGSGSLAPALAPALPATILGAGVGHGATTLPSSSSEPPHTAVSSPALTAPGSSSTLSEDASPISTTAPSIPAGVPQTLHGNDRTTSTSSVTAIAHGREGLPFERSAKAGGIAESPLREGVVAGEEPLSTAGVSNAKSLTPGKEEHGVGHPSSHGIAGAQRDVRKYPAAEHGEPASSSSGAAGEKAALGAGAGALTGAAIGAGSGRGEGAGLVRSEKEQLGDRARADVPGGSNLEGASTSHTTPSSSSAAAAAPTSQSTSHTTGHTTDQVVGVAPGQSRVRTEEEKLADREKADVPGFTEEEEKADIPGNGRDVPGSKYLSEKPAGAGAVGAGAGAAGTGVGAGSAASPASPSTKTAPTTATTSQTTPVKSPTSATTASSGTPTSSHTRSDSAGSGSGTASASGTPSKKEKGGLLKKIKTGLKKL</sequence>
<comment type="caution">
    <text evidence="2">The sequence shown here is derived from an EMBL/GenBank/DDBJ whole genome shotgun (WGS) entry which is preliminary data.</text>
</comment>
<name>A0A1E3HYP0_9TREE</name>
<feature type="compositionally biased region" description="Basic and acidic residues" evidence="1">
    <location>
        <begin position="183"/>
        <end position="196"/>
    </location>
</feature>
<feature type="compositionally biased region" description="Basic and acidic residues" evidence="1">
    <location>
        <begin position="791"/>
        <end position="803"/>
    </location>
</feature>
<feature type="compositionally biased region" description="Basic and acidic residues" evidence="1">
    <location>
        <begin position="857"/>
        <end position="871"/>
    </location>
</feature>
<feature type="compositionally biased region" description="Basic and acidic residues" evidence="1">
    <location>
        <begin position="152"/>
        <end position="162"/>
    </location>
</feature>
<dbReference type="GeneID" id="30153198"/>
<dbReference type="AlphaFoldDB" id="A0A1E3HYP0"/>
<feature type="region of interest" description="Disordered" evidence="1">
    <location>
        <begin position="376"/>
        <end position="586"/>
    </location>
</feature>
<dbReference type="EMBL" id="AWGJ01000003">
    <property type="protein sequence ID" value="ODN81462.1"/>
    <property type="molecule type" value="Genomic_DNA"/>
</dbReference>
<keyword evidence="3" id="KW-1185">Reference proteome</keyword>
<feature type="compositionally biased region" description="Polar residues" evidence="1">
    <location>
        <begin position="446"/>
        <end position="465"/>
    </location>
</feature>
<feature type="compositionally biased region" description="Low complexity" evidence="1">
    <location>
        <begin position="751"/>
        <end position="766"/>
    </location>
</feature>
<feature type="compositionally biased region" description="Basic and acidic residues" evidence="1">
    <location>
        <begin position="738"/>
        <end position="750"/>
    </location>
</feature>
<feature type="compositionally biased region" description="Polar residues" evidence="1">
    <location>
        <begin position="499"/>
        <end position="526"/>
    </location>
</feature>
<evidence type="ECO:0000313" key="2">
    <source>
        <dbReference type="EMBL" id="ODN81462.1"/>
    </source>
</evidence>
<feature type="compositionally biased region" description="Low complexity" evidence="1">
    <location>
        <begin position="13"/>
        <end position="24"/>
    </location>
</feature>
<dbReference type="OrthoDB" id="2593594at2759"/>
<feature type="compositionally biased region" description="Polar residues" evidence="1">
    <location>
        <begin position="607"/>
        <end position="646"/>
    </location>
</feature>
<dbReference type="Proteomes" id="UP000094065">
    <property type="component" value="Unassembled WGS sequence"/>
</dbReference>
<dbReference type="RefSeq" id="XP_018995781.1">
    <property type="nucleotide sequence ID" value="XM_019135378.1"/>
</dbReference>